<reference evidence="5" key="1">
    <citation type="submission" date="2021-04" db="EMBL/GenBank/DDBJ databases">
        <title>The complete genome sequence of Caulobacter sp. S6.</title>
        <authorList>
            <person name="Tang Y."/>
            <person name="Ouyang W."/>
            <person name="Liu Q."/>
            <person name="Huang B."/>
            <person name="Guo Z."/>
            <person name="Lei P."/>
        </authorList>
    </citation>
    <scope>NUCLEOTIDE SEQUENCE</scope>
    <source>
        <strain evidence="5">S6</strain>
    </source>
</reference>
<dbReference type="Pfam" id="PF12833">
    <property type="entry name" value="HTH_18"/>
    <property type="match status" value="1"/>
</dbReference>
<proteinExistence type="predicted"/>
<dbReference type="KEGG" id="caul:KCG34_07375"/>
<dbReference type="InterPro" id="IPR009057">
    <property type="entry name" value="Homeodomain-like_sf"/>
</dbReference>
<dbReference type="InterPro" id="IPR032687">
    <property type="entry name" value="AraC-type_N"/>
</dbReference>
<dbReference type="Gene3D" id="1.10.10.60">
    <property type="entry name" value="Homeodomain-like"/>
    <property type="match status" value="1"/>
</dbReference>
<dbReference type="GO" id="GO:0005829">
    <property type="term" value="C:cytosol"/>
    <property type="evidence" value="ECO:0007669"/>
    <property type="project" value="TreeGrafter"/>
</dbReference>
<keyword evidence="1" id="KW-0805">Transcription regulation</keyword>
<keyword evidence="2" id="KW-0238">DNA-binding</keyword>
<dbReference type="PANTHER" id="PTHR47894">
    <property type="entry name" value="HTH-TYPE TRANSCRIPTIONAL REGULATOR GADX"/>
    <property type="match status" value="1"/>
</dbReference>
<keyword evidence="6" id="KW-1185">Reference proteome</keyword>
<evidence type="ECO:0000259" key="4">
    <source>
        <dbReference type="PROSITE" id="PS01124"/>
    </source>
</evidence>
<evidence type="ECO:0000256" key="1">
    <source>
        <dbReference type="ARBA" id="ARBA00023015"/>
    </source>
</evidence>
<dbReference type="SMART" id="SM00342">
    <property type="entry name" value="HTH_ARAC"/>
    <property type="match status" value="1"/>
</dbReference>
<evidence type="ECO:0000313" key="5">
    <source>
        <dbReference type="EMBL" id="QUD89684.1"/>
    </source>
</evidence>
<dbReference type="PANTHER" id="PTHR47894:SF4">
    <property type="entry name" value="HTH-TYPE TRANSCRIPTIONAL REGULATOR GADX"/>
    <property type="match status" value="1"/>
</dbReference>
<protein>
    <submittedName>
        <fullName evidence="5">AraC family transcriptional regulator</fullName>
    </submittedName>
</protein>
<name>A0A975IWK6_9CAUL</name>
<dbReference type="PROSITE" id="PS00041">
    <property type="entry name" value="HTH_ARAC_FAMILY_1"/>
    <property type="match status" value="1"/>
</dbReference>
<dbReference type="InterPro" id="IPR018060">
    <property type="entry name" value="HTH_AraC"/>
</dbReference>
<dbReference type="EMBL" id="CP073078">
    <property type="protein sequence ID" value="QUD89684.1"/>
    <property type="molecule type" value="Genomic_DNA"/>
</dbReference>
<evidence type="ECO:0000256" key="2">
    <source>
        <dbReference type="ARBA" id="ARBA00023125"/>
    </source>
</evidence>
<organism evidence="5 6">
    <name type="scientific">Phenylobacterium montanum</name>
    <dbReference type="NCBI Taxonomy" id="2823693"/>
    <lineage>
        <taxon>Bacteria</taxon>
        <taxon>Pseudomonadati</taxon>
        <taxon>Pseudomonadota</taxon>
        <taxon>Alphaproteobacteria</taxon>
        <taxon>Caulobacterales</taxon>
        <taxon>Caulobacteraceae</taxon>
        <taxon>Phenylobacterium</taxon>
    </lineage>
</organism>
<dbReference type="Pfam" id="PF12625">
    <property type="entry name" value="Arabinose_bd"/>
    <property type="match status" value="1"/>
</dbReference>
<evidence type="ECO:0000313" key="6">
    <source>
        <dbReference type="Proteomes" id="UP000676409"/>
    </source>
</evidence>
<keyword evidence="3" id="KW-0804">Transcription</keyword>
<dbReference type="PROSITE" id="PS01124">
    <property type="entry name" value="HTH_ARAC_FAMILY_2"/>
    <property type="match status" value="1"/>
</dbReference>
<dbReference type="GO" id="GO:0003700">
    <property type="term" value="F:DNA-binding transcription factor activity"/>
    <property type="evidence" value="ECO:0007669"/>
    <property type="project" value="InterPro"/>
</dbReference>
<dbReference type="InterPro" id="IPR018062">
    <property type="entry name" value="HTH_AraC-typ_CS"/>
</dbReference>
<dbReference type="GO" id="GO:0000976">
    <property type="term" value="F:transcription cis-regulatory region binding"/>
    <property type="evidence" value="ECO:0007669"/>
    <property type="project" value="TreeGrafter"/>
</dbReference>
<accession>A0A975IWK6</accession>
<feature type="domain" description="HTH araC/xylS-type" evidence="4">
    <location>
        <begin position="247"/>
        <end position="329"/>
    </location>
</feature>
<dbReference type="AlphaFoldDB" id="A0A975IWK6"/>
<sequence length="331" mass="36340">MTAWVRSGVLVGAPELIAELGGDPQALANDAGIERVALADPDFPVEVTSVVRFLELAAEACRCETFGLRLSKKQELSLFGPLWPLFQNVPTLGALAQAVVDYFPMHTQGALVALEPEPEGASLVYDVAAEVGGSRRQIIELGFGIMVAELQRWARDWRPSDVAFRHGPPLDLRLHRQILGPEVRFNADRNALFIEAWMLSQPNPARDAALHASLLEDLEPRRRALPGALRLQAEIAVRALLPFADCTLDIVARLLGTSRRTLQRRLAEDGISFEALIDKVRADLALTYLRDSMLSVTAIAEILQFSETSALSRAVRRWYGAPPTAIRKGPA</sequence>
<dbReference type="SUPFAM" id="SSF46689">
    <property type="entry name" value="Homeodomain-like"/>
    <property type="match status" value="1"/>
</dbReference>
<gene>
    <name evidence="5" type="ORF">KCG34_07375</name>
</gene>
<dbReference type="Proteomes" id="UP000676409">
    <property type="component" value="Chromosome"/>
</dbReference>
<dbReference type="RefSeq" id="WP_211939736.1">
    <property type="nucleotide sequence ID" value="NZ_CP073078.1"/>
</dbReference>
<evidence type="ECO:0000256" key="3">
    <source>
        <dbReference type="ARBA" id="ARBA00023163"/>
    </source>
</evidence>